<proteinExistence type="predicted"/>
<dbReference type="EMBL" id="JAYWIO010000003">
    <property type="protein sequence ID" value="KAK7275357.1"/>
    <property type="molecule type" value="Genomic_DNA"/>
</dbReference>
<evidence type="ECO:0000313" key="4">
    <source>
        <dbReference type="Proteomes" id="UP001372338"/>
    </source>
</evidence>
<keyword evidence="1" id="KW-0406">Ion transport</keyword>
<keyword evidence="2" id="KW-0472">Membrane</keyword>
<accession>A0AAN9FFF3</accession>
<dbReference type="PANTHER" id="PTHR45651">
    <property type="entry name" value="CYCLIC NUCLEOTIDE-GATED ION CHANNEL 15-RELATED-RELATED"/>
    <property type="match status" value="1"/>
</dbReference>
<comment type="caution">
    <text evidence="3">The sequence shown here is derived from an EMBL/GenBank/DDBJ whole genome shotgun (WGS) entry which is preliminary data.</text>
</comment>
<dbReference type="GO" id="GO:0034220">
    <property type="term" value="P:monoatomic ion transmembrane transport"/>
    <property type="evidence" value="ECO:0007669"/>
    <property type="project" value="UniProtKB-KW"/>
</dbReference>
<evidence type="ECO:0000256" key="1">
    <source>
        <dbReference type="ARBA" id="ARBA00023303"/>
    </source>
</evidence>
<sequence length="253" mass="29085">MASMSNVLDPQRPLIQKWNKFFIITCVMAISVDPLFFYIPMINGQRKCIDFDGALKVTACVLRTFLDVFYILRIIFQFRTGFIAPTRVFGRGELVDDSMAIVKRYLSSNFIIDILSIIPLPQMATLAIIRIPKFSVSYVAKDLLKYTVIAQYVIGAFWFYSQQWRTWAAYFIQAVWRRYWKKKTERSQCEAEDMMHALPNEDGSSSSFGATEQASSGVDQLMLAPADSLLLTSMSPLKQNKFQRKEIASKKLF</sequence>
<feature type="transmembrane region" description="Helical" evidence="2">
    <location>
        <begin position="21"/>
        <end position="41"/>
    </location>
</feature>
<keyword evidence="4" id="KW-1185">Reference proteome</keyword>
<protein>
    <recommendedName>
        <fullName evidence="5">Ion transport domain-containing protein</fullName>
    </recommendedName>
</protein>
<feature type="transmembrane region" description="Helical" evidence="2">
    <location>
        <begin position="143"/>
        <end position="160"/>
    </location>
</feature>
<keyword evidence="2" id="KW-1133">Transmembrane helix</keyword>
<keyword evidence="1" id="KW-0813">Transport</keyword>
<keyword evidence="2" id="KW-0812">Transmembrane</keyword>
<evidence type="ECO:0008006" key="5">
    <source>
        <dbReference type="Google" id="ProtNLM"/>
    </source>
</evidence>
<evidence type="ECO:0000256" key="2">
    <source>
        <dbReference type="SAM" id="Phobius"/>
    </source>
</evidence>
<keyword evidence="1" id="KW-0407">Ion channel</keyword>
<feature type="transmembrane region" description="Helical" evidence="2">
    <location>
        <begin position="53"/>
        <end position="72"/>
    </location>
</feature>
<reference evidence="3 4" key="1">
    <citation type="submission" date="2024-01" db="EMBL/GenBank/DDBJ databases">
        <title>The genomes of 5 underutilized Papilionoideae crops provide insights into root nodulation and disease resistanc.</title>
        <authorList>
            <person name="Yuan L."/>
        </authorList>
    </citation>
    <scope>NUCLEOTIDE SEQUENCE [LARGE SCALE GENOMIC DNA]</scope>
    <source>
        <strain evidence="3">ZHUSHIDOU_FW_LH</strain>
        <tissue evidence="3">Leaf</tissue>
    </source>
</reference>
<dbReference type="Proteomes" id="UP001372338">
    <property type="component" value="Unassembled WGS sequence"/>
</dbReference>
<dbReference type="SUPFAM" id="SSF81324">
    <property type="entry name" value="Voltage-gated potassium channels"/>
    <property type="match status" value="1"/>
</dbReference>
<evidence type="ECO:0000313" key="3">
    <source>
        <dbReference type="EMBL" id="KAK7275357.1"/>
    </source>
</evidence>
<organism evidence="3 4">
    <name type="scientific">Crotalaria pallida</name>
    <name type="common">Smooth rattlebox</name>
    <name type="synonym">Crotalaria striata</name>
    <dbReference type="NCBI Taxonomy" id="3830"/>
    <lineage>
        <taxon>Eukaryota</taxon>
        <taxon>Viridiplantae</taxon>
        <taxon>Streptophyta</taxon>
        <taxon>Embryophyta</taxon>
        <taxon>Tracheophyta</taxon>
        <taxon>Spermatophyta</taxon>
        <taxon>Magnoliopsida</taxon>
        <taxon>eudicotyledons</taxon>
        <taxon>Gunneridae</taxon>
        <taxon>Pentapetalae</taxon>
        <taxon>rosids</taxon>
        <taxon>fabids</taxon>
        <taxon>Fabales</taxon>
        <taxon>Fabaceae</taxon>
        <taxon>Papilionoideae</taxon>
        <taxon>50 kb inversion clade</taxon>
        <taxon>genistoids sensu lato</taxon>
        <taxon>core genistoids</taxon>
        <taxon>Crotalarieae</taxon>
        <taxon>Crotalaria</taxon>
    </lineage>
</organism>
<gene>
    <name evidence="3" type="ORF">RIF29_16472</name>
</gene>
<dbReference type="PANTHER" id="PTHR45651:SF29">
    <property type="entry name" value="CYCLIC NUCLEOTIDE-GATED ION CHANNEL-LIKE PROTEIN"/>
    <property type="match status" value="1"/>
</dbReference>
<dbReference type="GO" id="GO:0016020">
    <property type="term" value="C:membrane"/>
    <property type="evidence" value="ECO:0007669"/>
    <property type="project" value="UniProtKB-SubCell"/>
</dbReference>
<dbReference type="AlphaFoldDB" id="A0AAN9FFF3"/>
<feature type="transmembrane region" description="Helical" evidence="2">
    <location>
        <begin position="110"/>
        <end position="131"/>
    </location>
</feature>
<name>A0AAN9FFF3_CROPI</name>